<dbReference type="InterPro" id="IPR013534">
    <property type="entry name" value="Starch_synth_cat_dom"/>
</dbReference>
<reference evidence="4" key="1">
    <citation type="journal article" date="2015" name="Nature">
        <title>Complex archaea that bridge the gap between prokaryotes and eukaryotes.</title>
        <authorList>
            <person name="Spang A."/>
            <person name="Saw J.H."/>
            <person name="Jorgensen S.L."/>
            <person name="Zaremba-Niedzwiedzka K."/>
            <person name="Martijn J."/>
            <person name="Lind A.E."/>
            <person name="van Eijk R."/>
            <person name="Schleper C."/>
            <person name="Guy L."/>
            <person name="Ettema T.J."/>
        </authorList>
    </citation>
    <scope>NUCLEOTIDE SEQUENCE</scope>
</reference>
<dbReference type="GO" id="GO:0016757">
    <property type="term" value="F:glycosyltransferase activity"/>
    <property type="evidence" value="ECO:0007669"/>
    <property type="project" value="UniProtKB-KW"/>
</dbReference>
<feature type="non-terminal residue" evidence="4">
    <location>
        <position position="63"/>
    </location>
</feature>
<proteinExistence type="predicted"/>
<gene>
    <name evidence="4" type="ORF">LCGC14_3109140</name>
</gene>
<feature type="domain" description="Starch synthase catalytic" evidence="3">
    <location>
        <begin position="2"/>
        <end position="49"/>
    </location>
</feature>
<dbReference type="Pfam" id="PF08323">
    <property type="entry name" value="Glyco_transf_5"/>
    <property type="match status" value="1"/>
</dbReference>
<evidence type="ECO:0000313" key="4">
    <source>
        <dbReference type="EMBL" id="KKK52018.1"/>
    </source>
</evidence>
<organism evidence="4">
    <name type="scientific">marine sediment metagenome</name>
    <dbReference type="NCBI Taxonomy" id="412755"/>
    <lineage>
        <taxon>unclassified sequences</taxon>
        <taxon>metagenomes</taxon>
        <taxon>ecological metagenomes</taxon>
    </lineage>
</organism>
<keyword evidence="1" id="KW-0328">Glycosyltransferase</keyword>
<accession>A0A0F8W612</accession>
<evidence type="ECO:0000256" key="2">
    <source>
        <dbReference type="ARBA" id="ARBA00022679"/>
    </source>
</evidence>
<dbReference type="AlphaFoldDB" id="A0A0F8W612"/>
<keyword evidence="2" id="KW-0808">Transferase</keyword>
<sequence length="63" mass="6335">MQVLLAASEVVPYAKTGGLADVAGSLADALALMGLDVVLAMPFYRCVADSFTPIPLGGSVAIP</sequence>
<comment type="caution">
    <text evidence="4">The sequence shown here is derived from an EMBL/GenBank/DDBJ whole genome shotgun (WGS) entry which is preliminary data.</text>
</comment>
<dbReference type="SUPFAM" id="SSF53756">
    <property type="entry name" value="UDP-Glycosyltransferase/glycogen phosphorylase"/>
    <property type="match status" value="1"/>
</dbReference>
<name>A0A0F8W612_9ZZZZ</name>
<dbReference type="Gene3D" id="3.40.50.2000">
    <property type="entry name" value="Glycogen Phosphorylase B"/>
    <property type="match status" value="1"/>
</dbReference>
<protein>
    <recommendedName>
        <fullName evidence="3">Starch synthase catalytic domain-containing protein</fullName>
    </recommendedName>
</protein>
<evidence type="ECO:0000256" key="1">
    <source>
        <dbReference type="ARBA" id="ARBA00022676"/>
    </source>
</evidence>
<evidence type="ECO:0000259" key="3">
    <source>
        <dbReference type="Pfam" id="PF08323"/>
    </source>
</evidence>
<dbReference type="EMBL" id="LAZR01067228">
    <property type="protein sequence ID" value="KKK52018.1"/>
    <property type="molecule type" value="Genomic_DNA"/>
</dbReference>